<sequence length="211" mass="23942">MNQSETNLENEPRRAPPPPPPVEKTEPKENFFREILRFSIIALLIVLPVRVFIAQPFIVSGASMEPTFENGEYLIIDELSYRFEPPKRGEVVIFRYPKDPSKFFIKRIIGLPDETVELRGSKVIIHNQELPGGFTIEEPYLPTNVKREDYLTTTLRDNEYFVLGDNRGASSDSRIWGTLPAENITGRAIVRLLPITRISVFPGDATNATAL</sequence>
<dbReference type="InterPro" id="IPR019756">
    <property type="entry name" value="Pept_S26A_signal_pept_1_Ser-AS"/>
</dbReference>
<dbReference type="InterPro" id="IPR019533">
    <property type="entry name" value="Peptidase_S26"/>
</dbReference>
<evidence type="ECO:0000256" key="4">
    <source>
        <dbReference type="ARBA" id="ARBA00022670"/>
    </source>
</evidence>
<dbReference type="Gene3D" id="2.10.109.10">
    <property type="entry name" value="Umud Fragment, subunit A"/>
    <property type="match status" value="1"/>
</dbReference>
<dbReference type="PANTHER" id="PTHR43390:SF1">
    <property type="entry name" value="CHLOROPLAST PROCESSING PEPTIDASE"/>
    <property type="match status" value="1"/>
</dbReference>
<evidence type="ECO:0000256" key="2">
    <source>
        <dbReference type="ARBA" id="ARBA00009370"/>
    </source>
</evidence>
<dbReference type="GO" id="GO:0004252">
    <property type="term" value="F:serine-type endopeptidase activity"/>
    <property type="evidence" value="ECO:0007669"/>
    <property type="project" value="InterPro"/>
</dbReference>
<comment type="caution">
    <text evidence="10">The sequence shown here is derived from an EMBL/GenBank/DDBJ whole genome shotgun (WGS) entry which is preliminary data.</text>
</comment>
<dbReference type="GO" id="GO:0006465">
    <property type="term" value="P:signal peptide processing"/>
    <property type="evidence" value="ECO:0007669"/>
    <property type="project" value="InterPro"/>
</dbReference>
<comment type="catalytic activity">
    <reaction evidence="1 7">
        <text>Cleavage of hydrophobic, N-terminal signal or leader sequences from secreted and periplasmic proteins.</text>
        <dbReference type="EC" id="3.4.21.89"/>
    </reaction>
</comment>
<evidence type="ECO:0000313" key="10">
    <source>
        <dbReference type="EMBL" id="OGG47614.1"/>
    </source>
</evidence>
<evidence type="ECO:0000256" key="5">
    <source>
        <dbReference type="ARBA" id="ARBA00022801"/>
    </source>
</evidence>
<feature type="domain" description="Peptidase S26" evidence="9">
    <location>
        <begin position="33"/>
        <end position="192"/>
    </location>
</feature>
<organism evidence="10 11">
    <name type="scientific">Candidatus Kaiserbacteria bacterium RIFCSPHIGHO2_01_FULL_49_13</name>
    <dbReference type="NCBI Taxonomy" id="1798477"/>
    <lineage>
        <taxon>Bacteria</taxon>
        <taxon>Candidatus Kaiseribacteriota</taxon>
    </lineage>
</organism>
<dbReference type="AlphaFoldDB" id="A0A1F6CEH4"/>
<feature type="active site" evidence="6">
    <location>
        <position position="63"/>
    </location>
</feature>
<dbReference type="GO" id="GO:0016020">
    <property type="term" value="C:membrane"/>
    <property type="evidence" value="ECO:0007669"/>
    <property type="project" value="UniProtKB-SubCell"/>
</dbReference>
<keyword evidence="4 7" id="KW-0645">Protease</keyword>
<evidence type="ECO:0000313" key="11">
    <source>
        <dbReference type="Proteomes" id="UP000178344"/>
    </source>
</evidence>
<dbReference type="SUPFAM" id="SSF51306">
    <property type="entry name" value="LexA/Signal peptidase"/>
    <property type="match status" value="1"/>
</dbReference>
<feature type="region of interest" description="Disordered" evidence="8">
    <location>
        <begin position="1"/>
        <end position="26"/>
    </location>
</feature>
<dbReference type="PROSITE" id="PS00761">
    <property type="entry name" value="SPASE_I_3"/>
    <property type="match status" value="1"/>
</dbReference>
<comment type="subcellular location">
    <subcellularLocation>
        <location evidence="7">Membrane</location>
        <topology evidence="7">Single-pass type II membrane protein</topology>
    </subcellularLocation>
</comment>
<dbReference type="InterPro" id="IPR036286">
    <property type="entry name" value="LexA/Signal_pep-like_sf"/>
</dbReference>
<dbReference type="PROSITE" id="PS00501">
    <property type="entry name" value="SPASE_I_1"/>
    <property type="match status" value="1"/>
</dbReference>
<dbReference type="Proteomes" id="UP000178344">
    <property type="component" value="Unassembled WGS sequence"/>
</dbReference>
<comment type="similarity">
    <text evidence="2 7">Belongs to the peptidase S26 family.</text>
</comment>
<dbReference type="InterPro" id="IPR019758">
    <property type="entry name" value="Pept_S26A_signal_pept_1_CS"/>
</dbReference>
<feature type="transmembrane region" description="Helical" evidence="7">
    <location>
        <begin position="35"/>
        <end position="53"/>
    </location>
</feature>
<dbReference type="GO" id="GO:0009003">
    <property type="term" value="F:signal peptidase activity"/>
    <property type="evidence" value="ECO:0007669"/>
    <property type="project" value="UniProtKB-EC"/>
</dbReference>
<dbReference type="EC" id="3.4.21.89" evidence="3 7"/>
<dbReference type="PRINTS" id="PR00727">
    <property type="entry name" value="LEADERPTASE"/>
</dbReference>
<dbReference type="Pfam" id="PF10502">
    <property type="entry name" value="Peptidase_S26"/>
    <property type="match status" value="1"/>
</dbReference>
<evidence type="ECO:0000256" key="6">
    <source>
        <dbReference type="PIRSR" id="PIRSR600223-1"/>
    </source>
</evidence>
<dbReference type="EMBL" id="MFKQ01000004">
    <property type="protein sequence ID" value="OGG47614.1"/>
    <property type="molecule type" value="Genomic_DNA"/>
</dbReference>
<evidence type="ECO:0000259" key="9">
    <source>
        <dbReference type="Pfam" id="PF10502"/>
    </source>
</evidence>
<evidence type="ECO:0000256" key="3">
    <source>
        <dbReference type="ARBA" id="ARBA00013208"/>
    </source>
</evidence>
<dbReference type="PANTHER" id="PTHR43390">
    <property type="entry name" value="SIGNAL PEPTIDASE I"/>
    <property type="match status" value="1"/>
</dbReference>
<dbReference type="CDD" id="cd06530">
    <property type="entry name" value="S26_SPase_I"/>
    <property type="match status" value="1"/>
</dbReference>
<gene>
    <name evidence="10" type="ORF">A2671_01665</name>
</gene>
<feature type="active site" evidence="6">
    <location>
        <position position="106"/>
    </location>
</feature>
<keyword evidence="5 7" id="KW-0378">Hydrolase</keyword>
<keyword evidence="7" id="KW-0472">Membrane</keyword>
<dbReference type="NCBIfam" id="TIGR02227">
    <property type="entry name" value="sigpep_I_bact"/>
    <property type="match status" value="1"/>
</dbReference>
<accession>A0A1F6CEH4</accession>
<evidence type="ECO:0000256" key="8">
    <source>
        <dbReference type="SAM" id="MobiDB-lite"/>
    </source>
</evidence>
<reference evidence="10 11" key="1">
    <citation type="journal article" date="2016" name="Nat. Commun.">
        <title>Thousands of microbial genomes shed light on interconnected biogeochemical processes in an aquifer system.</title>
        <authorList>
            <person name="Anantharaman K."/>
            <person name="Brown C.T."/>
            <person name="Hug L.A."/>
            <person name="Sharon I."/>
            <person name="Castelle C.J."/>
            <person name="Probst A.J."/>
            <person name="Thomas B.C."/>
            <person name="Singh A."/>
            <person name="Wilkins M.J."/>
            <person name="Karaoz U."/>
            <person name="Brodie E.L."/>
            <person name="Williams K.H."/>
            <person name="Hubbard S.S."/>
            <person name="Banfield J.F."/>
        </authorList>
    </citation>
    <scope>NUCLEOTIDE SEQUENCE [LARGE SCALE GENOMIC DNA]</scope>
</reference>
<protein>
    <recommendedName>
        <fullName evidence="3 7">Signal peptidase I</fullName>
        <ecNumber evidence="3 7">3.4.21.89</ecNumber>
    </recommendedName>
</protein>
<proteinExistence type="inferred from homology"/>
<dbReference type="InterPro" id="IPR000223">
    <property type="entry name" value="Pept_S26A_signal_pept_1"/>
</dbReference>
<name>A0A1F6CEH4_9BACT</name>
<keyword evidence="7" id="KW-1133">Transmembrane helix</keyword>
<evidence type="ECO:0000256" key="7">
    <source>
        <dbReference type="RuleBase" id="RU362042"/>
    </source>
</evidence>
<keyword evidence="7" id="KW-0812">Transmembrane</keyword>
<evidence type="ECO:0000256" key="1">
    <source>
        <dbReference type="ARBA" id="ARBA00000677"/>
    </source>
</evidence>